<dbReference type="Proteomes" id="UP001497516">
    <property type="component" value="Chromosome 10"/>
</dbReference>
<name>A0AAV2CRJ3_9ROSI</name>
<feature type="compositionally biased region" description="Polar residues" evidence="1">
    <location>
        <begin position="1"/>
        <end position="11"/>
    </location>
</feature>
<dbReference type="EMBL" id="OZ034814">
    <property type="protein sequence ID" value="CAL1359032.1"/>
    <property type="molecule type" value="Genomic_DNA"/>
</dbReference>
<keyword evidence="3" id="KW-1185">Reference proteome</keyword>
<evidence type="ECO:0000313" key="2">
    <source>
        <dbReference type="EMBL" id="CAL1359032.1"/>
    </source>
</evidence>
<accession>A0AAV2CRJ3</accession>
<protein>
    <submittedName>
        <fullName evidence="2">Uncharacterized protein</fullName>
    </submittedName>
</protein>
<sequence>MLPLVSGNQKTSGRKDQKVPPEVIQQKIKGPESSKSLDLSSSRTASEGKVSKAGASLGNNVVDPSLLRGGGHTPGRKQVKQETDKGKAVTVKPGNQQKKKTPGTRKDKKDPAKGSVSTLNPPESGTLNPRMIVFDSCPGKEKDVPENAHQVLPAVGTDAPGSVVTAMAVDT</sequence>
<proteinExistence type="predicted"/>
<feature type="region of interest" description="Disordered" evidence="1">
    <location>
        <begin position="1"/>
        <end position="129"/>
    </location>
</feature>
<organism evidence="2 3">
    <name type="scientific">Linum trigynum</name>
    <dbReference type="NCBI Taxonomy" id="586398"/>
    <lineage>
        <taxon>Eukaryota</taxon>
        <taxon>Viridiplantae</taxon>
        <taxon>Streptophyta</taxon>
        <taxon>Embryophyta</taxon>
        <taxon>Tracheophyta</taxon>
        <taxon>Spermatophyta</taxon>
        <taxon>Magnoliopsida</taxon>
        <taxon>eudicotyledons</taxon>
        <taxon>Gunneridae</taxon>
        <taxon>Pentapetalae</taxon>
        <taxon>rosids</taxon>
        <taxon>fabids</taxon>
        <taxon>Malpighiales</taxon>
        <taxon>Linaceae</taxon>
        <taxon>Linum</taxon>
    </lineage>
</organism>
<reference evidence="2 3" key="1">
    <citation type="submission" date="2024-04" db="EMBL/GenBank/DDBJ databases">
        <authorList>
            <person name="Fracassetti M."/>
        </authorList>
    </citation>
    <scope>NUCLEOTIDE SEQUENCE [LARGE SCALE GENOMIC DNA]</scope>
</reference>
<dbReference type="AlphaFoldDB" id="A0AAV2CRJ3"/>
<feature type="compositionally biased region" description="Polar residues" evidence="1">
    <location>
        <begin position="115"/>
        <end position="127"/>
    </location>
</feature>
<evidence type="ECO:0000256" key="1">
    <source>
        <dbReference type="SAM" id="MobiDB-lite"/>
    </source>
</evidence>
<feature type="compositionally biased region" description="Low complexity" evidence="1">
    <location>
        <begin position="33"/>
        <end position="42"/>
    </location>
</feature>
<evidence type="ECO:0000313" key="3">
    <source>
        <dbReference type="Proteomes" id="UP001497516"/>
    </source>
</evidence>
<gene>
    <name evidence="2" type="ORF">LTRI10_LOCUS6548</name>
</gene>